<evidence type="ECO:0000256" key="1">
    <source>
        <dbReference type="SAM" id="MobiDB-lite"/>
    </source>
</evidence>
<feature type="region of interest" description="Disordered" evidence="1">
    <location>
        <begin position="1"/>
        <end position="20"/>
    </location>
</feature>
<feature type="region of interest" description="Disordered" evidence="1">
    <location>
        <begin position="37"/>
        <end position="82"/>
    </location>
</feature>
<comment type="caution">
    <text evidence="2">The sequence shown here is derived from an EMBL/GenBank/DDBJ whole genome shotgun (WGS) entry which is preliminary data.</text>
</comment>
<accession>A0ABN3FE64</accession>
<sequence length="82" mass="8857">MRRRSSLRAAGMAGTWARPVARSARIRLRTAVVSARGVPQPVQKTASGARVRPQVAHGGFSSAPQPPQNRSPSPAWRPQRAH</sequence>
<gene>
    <name evidence="2" type="ORF">GCM10010170_004600</name>
</gene>
<dbReference type="EMBL" id="BAAARV010000004">
    <property type="protein sequence ID" value="GAA2328212.1"/>
    <property type="molecule type" value="Genomic_DNA"/>
</dbReference>
<protein>
    <submittedName>
        <fullName evidence="2">Uncharacterized protein</fullName>
    </submittedName>
</protein>
<proteinExistence type="predicted"/>
<dbReference type="Proteomes" id="UP001501444">
    <property type="component" value="Unassembled WGS sequence"/>
</dbReference>
<reference evidence="2 3" key="1">
    <citation type="journal article" date="2019" name="Int. J. Syst. Evol. Microbiol.">
        <title>The Global Catalogue of Microorganisms (GCM) 10K type strain sequencing project: providing services to taxonomists for standard genome sequencing and annotation.</title>
        <authorList>
            <consortium name="The Broad Institute Genomics Platform"/>
            <consortium name="The Broad Institute Genome Sequencing Center for Infectious Disease"/>
            <person name="Wu L."/>
            <person name="Ma J."/>
        </authorList>
    </citation>
    <scope>NUCLEOTIDE SEQUENCE [LARGE SCALE GENOMIC DNA]</scope>
    <source>
        <strain evidence="2 3">JCM 3272</strain>
    </source>
</reference>
<organism evidence="2 3">
    <name type="scientific">Dactylosporangium salmoneum</name>
    <dbReference type="NCBI Taxonomy" id="53361"/>
    <lineage>
        <taxon>Bacteria</taxon>
        <taxon>Bacillati</taxon>
        <taxon>Actinomycetota</taxon>
        <taxon>Actinomycetes</taxon>
        <taxon>Micromonosporales</taxon>
        <taxon>Micromonosporaceae</taxon>
        <taxon>Dactylosporangium</taxon>
    </lineage>
</organism>
<keyword evidence="3" id="KW-1185">Reference proteome</keyword>
<evidence type="ECO:0000313" key="2">
    <source>
        <dbReference type="EMBL" id="GAA2328212.1"/>
    </source>
</evidence>
<name>A0ABN3FE64_9ACTN</name>
<evidence type="ECO:0000313" key="3">
    <source>
        <dbReference type="Proteomes" id="UP001501444"/>
    </source>
</evidence>